<organism evidence="1 2">
    <name type="scientific">Streptomyces zagrosensis</name>
    <dbReference type="NCBI Taxonomy" id="1042984"/>
    <lineage>
        <taxon>Bacteria</taxon>
        <taxon>Bacillati</taxon>
        <taxon>Actinomycetota</taxon>
        <taxon>Actinomycetes</taxon>
        <taxon>Kitasatosporales</taxon>
        <taxon>Streptomycetaceae</taxon>
        <taxon>Streptomyces</taxon>
    </lineage>
</organism>
<proteinExistence type="predicted"/>
<dbReference type="Proteomes" id="UP000588098">
    <property type="component" value="Unassembled WGS sequence"/>
</dbReference>
<keyword evidence="2" id="KW-1185">Reference proteome</keyword>
<sequence length="155" mass="17403">MAPLEWVPLAFRYRFRCADDACPTHGMALKGWEAGAPYGKFLRMYGERAVQDKLRERWYDSILTRDRTVHFFIGNIAAHPRTFMLLSVMHPKAHVVQYVQDSLFGGCRRVPLNTLADRRPERDPAQVMPCAGQGPHPAAGLVFQPGGLVLVGSLL</sequence>
<reference evidence="1 2" key="1">
    <citation type="submission" date="2020-08" db="EMBL/GenBank/DDBJ databases">
        <title>Genomic Encyclopedia of Type Strains, Phase III (KMG-III): the genomes of soil and plant-associated and newly described type strains.</title>
        <authorList>
            <person name="Whitman W."/>
        </authorList>
    </citation>
    <scope>NUCLEOTIDE SEQUENCE [LARGE SCALE GENOMIC DNA]</scope>
    <source>
        <strain evidence="1 2">CECT 8305</strain>
    </source>
</reference>
<name>A0A7W9Q890_9ACTN</name>
<evidence type="ECO:0000313" key="1">
    <source>
        <dbReference type="EMBL" id="MBB5934372.1"/>
    </source>
</evidence>
<comment type="caution">
    <text evidence="1">The sequence shown here is derived from an EMBL/GenBank/DDBJ whole genome shotgun (WGS) entry which is preliminary data.</text>
</comment>
<evidence type="ECO:0000313" key="2">
    <source>
        <dbReference type="Proteomes" id="UP000588098"/>
    </source>
</evidence>
<dbReference type="EMBL" id="JACHJL010000002">
    <property type="protein sequence ID" value="MBB5934372.1"/>
    <property type="molecule type" value="Genomic_DNA"/>
</dbReference>
<dbReference type="AlphaFoldDB" id="A0A7W9Q890"/>
<accession>A0A7W9Q890</accession>
<gene>
    <name evidence="1" type="ORF">FHS42_001398</name>
</gene>
<dbReference type="RefSeq" id="WP_184569667.1">
    <property type="nucleotide sequence ID" value="NZ_JACHJL010000002.1"/>
</dbReference>
<protein>
    <submittedName>
        <fullName evidence="1">Uncharacterized protein</fullName>
    </submittedName>
</protein>